<dbReference type="Proteomes" id="UP001281147">
    <property type="component" value="Unassembled WGS sequence"/>
</dbReference>
<reference evidence="1" key="1">
    <citation type="submission" date="2023-07" db="EMBL/GenBank/DDBJ databases">
        <title>Black Yeasts Isolated from many extreme environments.</title>
        <authorList>
            <person name="Coleine C."/>
            <person name="Stajich J.E."/>
            <person name="Selbmann L."/>
        </authorList>
    </citation>
    <scope>NUCLEOTIDE SEQUENCE</scope>
    <source>
        <strain evidence="1">CCFEE 5714</strain>
    </source>
</reference>
<dbReference type="EMBL" id="JAUTXU010000488">
    <property type="protein sequence ID" value="KAK3679589.1"/>
    <property type="molecule type" value="Genomic_DNA"/>
</dbReference>
<accession>A0ACC3MA06</accession>
<proteinExistence type="predicted"/>
<keyword evidence="2" id="KW-1185">Reference proteome</keyword>
<protein>
    <submittedName>
        <fullName evidence="1">Uncharacterized protein</fullName>
    </submittedName>
</protein>
<organism evidence="1 2">
    <name type="scientific">Vermiconidia calcicola</name>
    <dbReference type="NCBI Taxonomy" id="1690605"/>
    <lineage>
        <taxon>Eukaryota</taxon>
        <taxon>Fungi</taxon>
        <taxon>Dikarya</taxon>
        <taxon>Ascomycota</taxon>
        <taxon>Pezizomycotina</taxon>
        <taxon>Dothideomycetes</taxon>
        <taxon>Dothideomycetidae</taxon>
        <taxon>Mycosphaerellales</taxon>
        <taxon>Extremaceae</taxon>
        <taxon>Vermiconidia</taxon>
    </lineage>
</organism>
<comment type="caution">
    <text evidence="1">The sequence shown here is derived from an EMBL/GenBank/DDBJ whole genome shotgun (WGS) entry which is preliminary data.</text>
</comment>
<name>A0ACC3MA06_9PEZI</name>
<sequence length="433" mass="47884">MFSTKLVRVAHRATTTTQTPAAISACTSTRPPTHQRRQSSSKTSSCPPDNSTGKPAPAAKANAGEQDGSKAAVSAPRSQQQRATKGRSRGGYKKVGQTADAKKTAAASEPVDQFAGLPSVPSIQGLDLKGTQATYMPHRKGARLTNALPEITLSSFFSLHRPISLTNPLPPPSSPEAFNNLFTTRQQQQDPWSNGNSAERRPEDVIYTLHNTIDALESGAQKSEEEGVRWEVVQESQSNSDGVKHLDAQPKVKNLEELVAQFRPFKAPPPPHAFVEAAGETQRSEKKAVQKAAPSRSRPKQKTFTAMITVTECTHADGQKTYSASSSPIVRLPDPESRSGRQQPSMREPLSRQPFLTRMYRRLLANMASSRLNSTQAATSSAIRRAPSPQRQERIKKMLLISVKRQRKLKMKKHKYKKLMKRTRNLRRKLDRN</sequence>
<gene>
    <name evidence="1" type="ORF">LTR37_021386</name>
</gene>
<evidence type="ECO:0000313" key="1">
    <source>
        <dbReference type="EMBL" id="KAK3679589.1"/>
    </source>
</evidence>
<evidence type="ECO:0000313" key="2">
    <source>
        <dbReference type="Proteomes" id="UP001281147"/>
    </source>
</evidence>